<comment type="caution">
    <text evidence="2">The sequence shown here is derived from an EMBL/GenBank/DDBJ whole genome shotgun (WGS) entry which is preliminary data.</text>
</comment>
<organism evidence="2 3">
    <name type="scientific">Vreelandella nanhaiensis</name>
    <dbReference type="NCBI Taxonomy" id="1258546"/>
    <lineage>
        <taxon>Bacteria</taxon>
        <taxon>Pseudomonadati</taxon>
        <taxon>Pseudomonadota</taxon>
        <taxon>Gammaproteobacteria</taxon>
        <taxon>Oceanospirillales</taxon>
        <taxon>Halomonadaceae</taxon>
        <taxon>Vreelandella</taxon>
    </lineage>
</organism>
<keyword evidence="1" id="KW-1133">Transmembrane helix</keyword>
<evidence type="ECO:0000313" key="2">
    <source>
        <dbReference type="EMBL" id="RUR33532.1"/>
    </source>
</evidence>
<gene>
    <name evidence="2" type="ORF">ELY38_03625</name>
</gene>
<feature type="transmembrane region" description="Helical" evidence="1">
    <location>
        <begin position="6"/>
        <end position="24"/>
    </location>
</feature>
<keyword evidence="1" id="KW-0812">Transmembrane</keyword>
<protein>
    <recommendedName>
        <fullName evidence="4">ZIP Zinc transporter</fullName>
    </recommendedName>
</protein>
<evidence type="ECO:0000313" key="3">
    <source>
        <dbReference type="Proteomes" id="UP000287023"/>
    </source>
</evidence>
<accession>A0A433KV69</accession>
<dbReference type="OrthoDB" id="21325at2"/>
<feature type="transmembrane region" description="Helical" evidence="1">
    <location>
        <begin position="31"/>
        <end position="50"/>
    </location>
</feature>
<feature type="transmembrane region" description="Helical" evidence="1">
    <location>
        <begin position="195"/>
        <end position="212"/>
    </location>
</feature>
<reference evidence="2 3" key="1">
    <citation type="submission" date="2018-12" db="EMBL/GenBank/DDBJ databases">
        <title>three novel Halomonas strain isolated from plants.</title>
        <authorList>
            <person name="Sun C."/>
        </authorList>
    </citation>
    <scope>NUCLEOTIDE SEQUENCE [LARGE SCALE GENOMIC DNA]</scope>
    <source>
        <strain evidence="2 3">JCM 18142</strain>
    </source>
</reference>
<feature type="transmembrane region" description="Helical" evidence="1">
    <location>
        <begin position="112"/>
        <end position="131"/>
    </location>
</feature>
<name>A0A433KV69_9GAMM</name>
<feature type="transmembrane region" description="Helical" evidence="1">
    <location>
        <begin position="224"/>
        <end position="240"/>
    </location>
</feature>
<dbReference type="AlphaFoldDB" id="A0A433KV69"/>
<keyword evidence="3" id="KW-1185">Reference proteome</keyword>
<evidence type="ECO:0008006" key="4">
    <source>
        <dbReference type="Google" id="ProtNLM"/>
    </source>
</evidence>
<sequence length="241" mass="27152">MWFQIIFVIGLAIVHLTAGNIRFLQAWPRSAWLSFAGGIAVSYVFVHVFPELEEAQQAIGGHGTVAFLEHHAYLIALVGLILFYGLEHWVSQNKAQTSPPNTEAHALPGKRMFWLHIGTFALYNALVGYLLVYRESSLHELALYALAMAFHFLVNDYGLVARHREYYLRKGRWVLAVAVIIGWCAGQWIEVEEAATSMLFAFLAGGVVLNVLKEELPEERQSRLWPFVLGAVLYSLLLLVI</sequence>
<feature type="transmembrane region" description="Helical" evidence="1">
    <location>
        <begin position="70"/>
        <end position="91"/>
    </location>
</feature>
<proteinExistence type="predicted"/>
<dbReference type="RefSeq" id="WP_127060154.1">
    <property type="nucleotide sequence ID" value="NZ_RZHF01000005.1"/>
</dbReference>
<dbReference type="EMBL" id="RZHF01000005">
    <property type="protein sequence ID" value="RUR33532.1"/>
    <property type="molecule type" value="Genomic_DNA"/>
</dbReference>
<feature type="transmembrane region" description="Helical" evidence="1">
    <location>
        <begin position="143"/>
        <end position="161"/>
    </location>
</feature>
<feature type="transmembrane region" description="Helical" evidence="1">
    <location>
        <begin position="173"/>
        <end position="189"/>
    </location>
</feature>
<keyword evidence="1" id="KW-0472">Membrane</keyword>
<evidence type="ECO:0000256" key="1">
    <source>
        <dbReference type="SAM" id="Phobius"/>
    </source>
</evidence>
<dbReference type="Proteomes" id="UP000287023">
    <property type="component" value="Unassembled WGS sequence"/>
</dbReference>